<gene>
    <name evidence="1" type="ORF">KIP89_09935</name>
</gene>
<dbReference type="Proteomes" id="UP001166585">
    <property type="component" value="Unassembled WGS sequence"/>
</dbReference>
<protein>
    <submittedName>
        <fullName evidence="1">TIGR02300 family protein</fullName>
    </submittedName>
</protein>
<comment type="caution">
    <text evidence="1">The sequence shown here is derived from an EMBL/GenBank/DDBJ whole genome shotgun (WGS) entry which is preliminary data.</text>
</comment>
<sequence>MVKAELGTKRICPVTGRKFYDLNKDPVISPYTGQIVPITAPVTRGGRAEPVRPAEEAEVEETAEVELVSLEDADEEATGAAKVVATDDDIDIDDEVEADDEDTFLEEDEDADDDVIDLIGDGIEDDEET</sequence>
<reference evidence="1" key="1">
    <citation type="submission" date="2021-05" db="EMBL/GenBank/DDBJ databases">
        <authorList>
            <person name="Sun Q."/>
            <person name="Inoue M."/>
        </authorList>
    </citation>
    <scope>NUCLEOTIDE SEQUENCE</scope>
    <source>
        <strain evidence="1">VKM B-3255</strain>
    </source>
</reference>
<evidence type="ECO:0000313" key="1">
    <source>
        <dbReference type="EMBL" id="MBS9477428.1"/>
    </source>
</evidence>
<organism evidence="1 2">
    <name type="scientific">Ancylobacter radicis</name>
    <dbReference type="NCBI Taxonomy" id="2836179"/>
    <lineage>
        <taxon>Bacteria</taxon>
        <taxon>Pseudomonadati</taxon>
        <taxon>Pseudomonadota</taxon>
        <taxon>Alphaproteobacteria</taxon>
        <taxon>Hyphomicrobiales</taxon>
        <taxon>Xanthobacteraceae</taxon>
        <taxon>Ancylobacter</taxon>
    </lineage>
</organism>
<dbReference type="RefSeq" id="WP_213755198.1">
    <property type="nucleotide sequence ID" value="NZ_JAHCQH010000015.1"/>
</dbReference>
<dbReference type="InterPro" id="IPR012644">
    <property type="entry name" value="CHP02300_FYDLN_acid"/>
</dbReference>
<dbReference type="Pfam" id="PF09538">
    <property type="entry name" value="FYDLN_acid"/>
    <property type="match status" value="1"/>
</dbReference>
<keyword evidence="2" id="KW-1185">Reference proteome</keyword>
<proteinExistence type="predicted"/>
<dbReference type="NCBIfam" id="TIGR02300">
    <property type="entry name" value="FYDLN_acid"/>
    <property type="match status" value="1"/>
</dbReference>
<dbReference type="EMBL" id="JAHCQH010000015">
    <property type="protein sequence ID" value="MBS9477428.1"/>
    <property type="molecule type" value="Genomic_DNA"/>
</dbReference>
<evidence type="ECO:0000313" key="2">
    <source>
        <dbReference type="Proteomes" id="UP001166585"/>
    </source>
</evidence>
<accession>A0ABS5R6Z0</accession>
<name>A0ABS5R6Z0_9HYPH</name>